<dbReference type="Gene3D" id="2.30.30.140">
    <property type="match status" value="2"/>
</dbReference>
<keyword evidence="2" id="KW-0805">Transcription regulation</keyword>
<dbReference type="PANTHER" id="PTHR21539:SF0">
    <property type="entry name" value="SAGA-ASSOCIATED FACTOR 29"/>
    <property type="match status" value="1"/>
</dbReference>
<keyword evidence="4" id="KW-0804">Transcription</keyword>
<dbReference type="InterPro" id="IPR047288">
    <property type="entry name" value="Tudor_SGF29_rpt1"/>
</dbReference>
<dbReference type="InterPro" id="IPR037802">
    <property type="entry name" value="SGF29"/>
</dbReference>
<evidence type="ECO:0000256" key="3">
    <source>
        <dbReference type="ARBA" id="ARBA00023054"/>
    </source>
</evidence>
<evidence type="ECO:0000256" key="5">
    <source>
        <dbReference type="ARBA" id="ARBA00023242"/>
    </source>
</evidence>
<dbReference type="CDD" id="cd20394">
    <property type="entry name" value="Tudor_SGF29_rpt2"/>
    <property type="match status" value="1"/>
</dbReference>
<evidence type="ECO:0000259" key="7">
    <source>
        <dbReference type="PROSITE" id="PS51518"/>
    </source>
</evidence>
<dbReference type="GO" id="GO:0000124">
    <property type="term" value="C:SAGA complex"/>
    <property type="evidence" value="ECO:0007669"/>
    <property type="project" value="InterPro"/>
</dbReference>
<dbReference type="AlphaFoldDB" id="A0A7R9IXB0"/>
<accession>A0A7R9IXB0</accession>
<dbReference type="Pfam" id="PF07039">
    <property type="entry name" value="SGF29_Tudor"/>
    <property type="match status" value="1"/>
</dbReference>
<dbReference type="FunFam" id="2.30.30.140:FF:000029">
    <property type="entry name" value="SAGA-associated factor 29 homolog"/>
    <property type="match status" value="1"/>
</dbReference>
<sequence>MVQLFRYSSPVSTLCVLTGQCPRLTLSFQIRSNTDAKPKALIGQESAPKPPPPLKDHTCKNRFCELGQALSSELRDAEILADAMNNINDSASSDEKGEQTELPKKPILTYAQAMDHIEELIRFVERQHRERLKSLHRLVHKVEEERVRNEHNLNNIAKLNEKFKDEDKNSPYYQQKLKNLYSSVVTESTAEEEFLRSALSKIYEIRAIRNERRIQARNAGNKETIRRGALMKMLLSSAQTLPLWIGKVNEKPPPLCGAIPAEPTYTAKVGDMVAALVKITEEEENWILAEVVQFNAATNKYEVDDIDEQKDRHILSRRRVVPLPLMRANPETDPQALFQKESVVMALYPQTTCFYKAVVNQLPTTSVEEYEVLFEDPTYADGYSPPLTVAQRYVISIKDKKGKSQS</sequence>
<name>A0A7R9IXB0_TIMCA</name>
<dbReference type="GO" id="GO:0140672">
    <property type="term" value="C:ATAC complex"/>
    <property type="evidence" value="ECO:0007669"/>
    <property type="project" value="UniProtKB-ARBA"/>
</dbReference>
<reference evidence="8" key="1">
    <citation type="submission" date="2020-11" db="EMBL/GenBank/DDBJ databases">
        <authorList>
            <person name="Tran Van P."/>
        </authorList>
    </citation>
    <scope>NUCLEOTIDE SEQUENCE</scope>
</reference>
<dbReference type="InterPro" id="IPR047287">
    <property type="entry name" value="Tudor_SGF29_rpt2"/>
</dbReference>
<evidence type="ECO:0000256" key="4">
    <source>
        <dbReference type="ARBA" id="ARBA00023163"/>
    </source>
</evidence>
<dbReference type="EMBL" id="OE179300">
    <property type="protein sequence ID" value="CAD7568366.1"/>
    <property type="molecule type" value="Genomic_DNA"/>
</dbReference>
<evidence type="ECO:0000256" key="1">
    <source>
        <dbReference type="ARBA" id="ARBA00004123"/>
    </source>
</evidence>
<gene>
    <name evidence="8" type="ORF">TCMB3V08_LOCUS1135</name>
</gene>
<proteinExistence type="predicted"/>
<dbReference type="FunFam" id="2.30.30.140:FF:000026">
    <property type="entry name" value="SAGA-associated factor 29 homolog"/>
    <property type="match status" value="1"/>
</dbReference>
<keyword evidence="5" id="KW-0539">Nucleus</keyword>
<evidence type="ECO:0000256" key="2">
    <source>
        <dbReference type="ARBA" id="ARBA00023015"/>
    </source>
</evidence>
<organism evidence="8">
    <name type="scientific">Timema californicum</name>
    <name type="common">California timema</name>
    <name type="synonym">Walking stick</name>
    <dbReference type="NCBI Taxonomy" id="61474"/>
    <lineage>
        <taxon>Eukaryota</taxon>
        <taxon>Metazoa</taxon>
        <taxon>Ecdysozoa</taxon>
        <taxon>Arthropoda</taxon>
        <taxon>Hexapoda</taxon>
        <taxon>Insecta</taxon>
        <taxon>Pterygota</taxon>
        <taxon>Neoptera</taxon>
        <taxon>Polyneoptera</taxon>
        <taxon>Phasmatodea</taxon>
        <taxon>Timematodea</taxon>
        <taxon>Timematoidea</taxon>
        <taxon>Timematidae</taxon>
        <taxon>Timema</taxon>
    </lineage>
</organism>
<dbReference type="PROSITE" id="PS51518">
    <property type="entry name" value="SGF29_C"/>
    <property type="match status" value="1"/>
</dbReference>
<dbReference type="InterPro" id="IPR010750">
    <property type="entry name" value="SGF29_tudor-like_dom"/>
</dbReference>
<dbReference type="GO" id="GO:0005634">
    <property type="term" value="C:nucleus"/>
    <property type="evidence" value="ECO:0007669"/>
    <property type="project" value="UniProtKB-SubCell"/>
</dbReference>
<feature type="coiled-coil region" evidence="6">
    <location>
        <begin position="125"/>
        <end position="162"/>
    </location>
</feature>
<evidence type="ECO:0000313" key="8">
    <source>
        <dbReference type="EMBL" id="CAD7568366.1"/>
    </source>
</evidence>
<dbReference type="CDD" id="cd20393">
    <property type="entry name" value="Tudor_SGF29_rpt1"/>
    <property type="match status" value="1"/>
</dbReference>
<keyword evidence="3 6" id="KW-0175">Coiled coil</keyword>
<protein>
    <submittedName>
        <fullName evidence="8">(California timema) hypothetical protein</fullName>
    </submittedName>
</protein>
<dbReference type="PANTHER" id="PTHR21539">
    <property type="entry name" value="SAGA-ASSOCIATED FACTOR 29"/>
    <property type="match status" value="1"/>
</dbReference>
<feature type="domain" description="SGF29 C-terminal" evidence="7">
    <location>
        <begin position="263"/>
        <end position="403"/>
    </location>
</feature>
<evidence type="ECO:0000256" key="6">
    <source>
        <dbReference type="SAM" id="Coils"/>
    </source>
</evidence>
<comment type="subcellular location">
    <subcellularLocation>
        <location evidence="1">Nucleus</location>
    </subcellularLocation>
</comment>